<feature type="transmembrane region" description="Helical" evidence="1">
    <location>
        <begin position="30"/>
        <end position="51"/>
    </location>
</feature>
<evidence type="ECO:0000313" key="3">
    <source>
        <dbReference type="Proteomes" id="UP000274429"/>
    </source>
</evidence>
<sequence length="119" mass="13588">MHRFDAVLRIHACVADACALWRYRLPRNNFTVYLIVYATAWAWVPGISLSAPSISNERVRARSGGDVDTGLWTNRNARTSMPRITECPIRWQKRELGLRLATPVKRGREERGAFGTNVF</sequence>
<accession>A0A0R3WWM6</accession>
<protein>
    <submittedName>
        <fullName evidence="4">G_PROTEIN_RECEP_F1_2 domain-containing protein</fullName>
    </submittedName>
</protein>
<evidence type="ECO:0000313" key="4">
    <source>
        <dbReference type="WBParaSite" id="TTAC_0000516601-mRNA-1"/>
    </source>
</evidence>
<proteinExistence type="predicted"/>
<keyword evidence="1" id="KW-1133">Transmembrane helix</keyword>
<dbReference type="WBParaSite" id="TTAC_0000516601-mRNA-1">
    <property type="protein sequence ID" value="TTAC_0000516601-mRNA-1"/>
    <property type="gene ID" value="TTAC_0000516601"/>
</dbReference>
<keyword evidence="1" id="KW-0812">Transmembrane</keyword>
<evidence type="ECO:0000313" key="2">
    <source>
        <dbReference type="EMBL" id="VDM26360.1"/>
    </source>
</evidence>
<dbReference type="AlphaFoldDB" id="A0A0R3WWM6"/>
<reference evidence="4" key="1">
    <citation type="submission" date="2017-02" db="UniProtKB">
        <authorList>
            <consortium name="WormBaseParasite"/>
        </authorList>
    </citation>
    <scope>IDENTIFICATION</scope>
</reference>
<name>A0A0R3WWM6_HYDTA</name>
<gene>
    <name evidence="2" type="ORF">TTAC_LOCUS5151</name>
</gene>
<keyword evidence="3" id="KW-1185">Reference proteome</keyword>
<evidence type="ECO:0000256" key="1">
    <source>
        <dbReference type="SAM" id="Phobius"/>
    </source>
</evidence>
<reference evidence="2 3" key="2">
    <citation type="submission" date="2018-11" db="EMBL/GenBank/DDBJ databases">
        <authorList>
            <consortium name="Pathogen Informatics"/>
        </authorList>
    </citation>
    <scope>NUCLEOTIDE SEQUENCE [LARGE SCALE GENOMIC DNA]</scope>
</reference>
<organism evidence="4">
    <name type="scientific">Hydatigena taeniaeformis</name>
    <name type="common">Feline tapeworm</name>
    <name type="synonym">Taenia taeniaeformis</name>
    <dbReference type="NCBI Taxonomy" id="6205"/>
    <lineage>
        <taxon>Eukaryota</taxon>
        <taxon>Metazoa</taxon>
        <taxon>Spiralia</taxon>
        <taxon>Lophotrochozoa</taxon>
        <taxon>Platyhelminthes</taxon>
        <taxon>Cestoda</taxon>
        <taxon>Eucestoda</taxon>
        <taxon>Cyclophyllidea</taxon>
        <taxon>Taeniidae</taxon>
        <taxon>Hydatigera</taxon>
    </lineage>
</organism>
<keyword evidence="1" id="KW-0472">Membrane</keyword>
<dbReference type="Proteomes" id="UP000274429">
    <property type="component" value="Unassembled WGS sequence"/>
</dbReference>
<dbReference type="EMBL" id="UYWX01006408">
    <property type="protein sequence ID" value="VDM26360.1"/>
    <property type="molecule type" value="Genomic_DNA"/>
</dbReference>